<dbReference type="Pfam" id="PF14697">
    <property type="entry name" value="Fer4_21"/>
    <property type="match status" value="1"/>
</dbReference>
<dbReference type="Proteomes" id="UP000630660">
    <property type="component" value="Unassembled WGS sequence"/>
</dbReference>
<dbReference type="InterPro" id="IPR017900">
    <property type="entry name" value="4Fe4S_Fe_S_CS"/>
</dbReference>
<dbReference type="NCBIfam" id="TIGR02179">
    <property type="entry name" value="PorD_KorD"/>
    <property type="match status" value="1"/>
</dbReference>
<feature type="domain" description="4Fe-4S ferredoxin-type" evidence="7">
    <location>
        <begin position="58"/>
        <end position="90"/>
    </location>
</feature>
<evidence type="ECO:0000256" key="3">
    <source>
        <dbReference type="ARBA" id="ARBA00022723"/>
    </source>
</evidence>
<reference evidence="8" key="1">
    <citation type="submission" date="2019-11" db="EMBL/GenBank/DDBJ databases">
        <title>Microbial mats filling the niche in hypersaline microbial mats.</title>
        <authorList>
            <person name="Wong H.L."/>
            <person name="Macleod F.I."/>
            <person name="White R.A. III"/>
            <person name="Burns B.P."/>
        </authorList>
    </citation>
    <scope>NUCLEOTIDE SEQUENCE</scope>
    <source>
        <strain evidence="8">Bin_327</strain>
    </source>
</reference>
<dbReference type="AlphaFoldDB" id="A0A9D5QD11"/>
<dbReference type="PANTHER" id="PTHR43724:SF1">
    <property type="entry name" value="PYRUVATE SYNTHASE SUBUNIT PORD"/>
    <property type="match status" value="1"/>
</dbReference>
<keyword evidence="5" id="KW-0408">Iron</keyword>
<evidence type="ECO:0000256" key="6">
    <source>
        <dbReference type="ARBA" id="ARBA00023014"/>
    </source>
</evidence>
<dbReference type="PROSITE" id="PS00198">
    <property type="entry name" value="4FE4S_FER_1"/>
    <property type="match status" value="1"/>
</dbReference>
<sequence>MDWQELAKGCLIQEAATSLNFKTGDWRSMRPVWSEDKCIQCLFCWITCPDSAIKVKDGKVTGIDYEFCKGCGICAQICPEKASAIEMIREEK</sequence>
<evidence type="ECO:0000313" key="8">
    <source>
        <dbReference type="EMBL" id="MBD3365248.1"/>
    </source>
</evidence>
<protein>
    <submittedName>
        <fullName evidence="8">4Fe-4S dicluster domain-containing protein</fullName>
    </submittedName>
</protein>
<proteinExistence type="predicted"/>
<keyword evidence="4" id="KW-0677">Repeat</keyword>
<accession>A0A9D5QD11</accession>
<evidence type="ECO:0000313" key="9">
    <source>
        <dbReference type="Proteomes" id="UP000630660"/>
    </source>
</evidence>
<dbReference type="SUPFAM" id="SSF54862">
    <property type="entry name" value="4Fe-4S ferredoxins"/>
    <property type="match status" value="1"/>
</dbReference>
<comment type="caution">
    <text evidence="8">The sequence shown here is derived from an EMBL/GenBank/DDBJ whole genome shotgun (WGS) entry which is preliminary data.</text>
</comment>
<comment type="cofactor">
    <cofactor evidence="1">
        <name>[4Fe-4S] cluster</name>
        <dbReference type="ChEBI" id="CHEBI:49883"/>
    </cofactor>
</comment>
<dbReference type="GO" id="GO:0051539">
    <property type="term" value="F:4 iron, 4 sulfur cluster binding"/>
    <property type="evidence" value="ECO:0007669"/>
    <property type="project" value="UniProtKB-KW"/>
</dbReference>
<keyword evidence="2" id="KW-0004">4Fe-4S</keyword>
<name>A0A9D5QD11_UNCW3</name>
<evidence type="ECO:0000256" key="1">
    <source>
        <dbReference type="ARBA" id="ARBA00001966"/>
    </source>
</evidence>
<dbReference type="GO" id="GO:0046872">
    <property type="term" value="F:metal ion binding"/>
    <property type="evidence" value="ECO:0007669"/>
    <property type="project" value="UniProtKB-KW"/>
</dbReference>
<dbReference type="InterPro" id="IPR017896">
    <property type="entry name" value="4Fe4S_Fe-S-bd"/>
</dbReference>
<gene>
    <name evidence="8" type="ORF">GF359_08545</name>
</gene>
<dbReference type="GO" id="GO:0016625">
    <property type="term" value="F:oxidoreductase activity, acting on the aldehyde or oxo group of donors, iron-sulfur protein as acceptor"/>
    <property type="evidence" value="ECO:0007669"/>
    <property type="project" value="InterPro"/>
</dbReference>
<keyword evidence="6" id="KW-0411">Iron-sulfur</keyword>
<keyword evidence="3" id="KW-0479">Metal-binding</keyword>
<evidence type="ECO:0000256" key="2">
    <source>
        <dbReference type="ARBA" id="ARBA00022485"/>
    </source>
</evidence>
<dbReference type="EMBL" id="WJKJ01000285">
    <property type="protein sequence ID" value="MBD3365248.1"/>
    <property type="molecule type" value="Genomic_DNA"/>
</dbReference>
<dbReference type="PANTHER" id="PTHR43724">
    <property type="entry name" value="PYRUVATE SYNTHASE SUBUNIT PORD"/>
    <property type="match status" value="1"/>
</dbReference>
<feature type="domain" description="4Fe-4S ferredoxin-type" evidence="7">
    <location>
        <begin position="29"/>
        <end position="57"/>
    </location>
</feature>
<dbReference type="Gene3D" id="3.30.70.20">
    <property type="match status" value="1"/>
</dbReference>
<dbReference type="PROSITE" id="PS51379">
    <property type="entry name" value="4FE4S_FER_2"/>
    <property type="match status" value="2"/>
</dbReference>
<evidence type="ECO:0000256" key="5">
    <source>
        <dbReference type="ARBA" id="ARBA00023004"/>
    </source>
</evidence>
<organism evidence="8 9">
    <name type="scientific">candidate division WOR-3 bacterium</name>
    <dbReference type="NCBI Taxonomy" id="2052148"/>
    <lineage>
        <taxon>Bacteria</taxon>
        <taxon>Bacteria division WOR-3</taxon>
    </lineage>
</organism>
<dbReference type="InterPro" id="IPR011898">
    <property type="entry name" value="PorD_KorD"/>
</dbReference>
<evidence type="ECO:0000256" key="4">
    <source>
        <dbReference type="ARBA" id="ARBA00022737"/>
    </source>
</evidence>
<evidence type="ECO:0000259" key="7">
    <source>
        <dbReference type="PROSITE" id="PS51379"/>
    </source>
</evidence>